<dbReference type="Pfam" id="PF03466">
    <property type="entry name" value="LysR_substrate"/>
    <property type="match status" value="1"/>
</dbReference>
<dbReference type="PANTHER" id="PTHR30419">
    <property type="entry name" value="HTH-TYPE TRANSCRIPTIONAL REGULATOR YBHD"/>
    <property type="match status" value="1"/>
</dbReference>
<dbReference type="PANTHER" id="PTHR30419:SF8">
    <property type="entry name" value="NITROGEN ASSIMILATION TRANSCRIPTIONAL ACTIVATOR-RELATED"/>
    <property type="match status" value="1"/>
</dbReference>
<dbReference type="GO" id="GO:0003700">
    <property type="term" value="F:DNA-binding transcription factor activity"/>
    <property type="evidence" value="ECO:0007669"/>
    <property type="project" value="InterPro"/>
</dbReference>
<feature type="domain" description="HTH lysR-type" evidence="5">
    <location>
        <begin position="13"/>
        <end position="70"/>
    </location>
</feature>
<dbReference type="GO" id="GO:0005829">
    <property type="term" value="C:cytosol"/>
    <property type="evidence" value="ECO:0007669"/>
    <property type="project" value="TreeGrafter"/>
</dbReference>
<proteinExistence type="inferred from homology"/>
<dbReference type="InterPro" id="IPR005119">
    <property type="entry name" value="LysR_subst-bd"/>
</dbReference>
<dbReference type="Gene3D" id="3.40.190.290">
    <property type="match status" value="1"/>
</dbReference>
<gene>
    <name evidence="6" type="primary">hdfR_10</name>
    <name evidence="6" type="ORF">LMG26858_03942</name>
</gene>
<dbReference type="InterPro" id="IPR000847">
    <property type="entry name" value="LysR_HTH_N"/>
</dbReference>
<dbReference type="GO" id="GO:0003677">
    <property type="term" value="F:DNA binding"/>
    <property type="evidence" value="ECO:0007669"/>
    <property type="project" value="UniProtKB-KW"/>
</dbReference>
<accession>A0A6S7E3U4</accession>
<evidence type="ECO:0000256" key="2">
    <source>
        <dbReference type="ARBA" id="ARBA00023015"/>
    </source>
</evidence>
<dbReference type="InterPro" id="IPR036390">
    <property type="entry name" value="WH_DNA-bd_sf"/>
</dbReference>
<protein>
    <submittedName>
        <fullName evidence="6">HTH-type transcriptional regulator HdfR</fullName>
    </submittedName>
</protein>
<keyword evidence="2" id="KW-0805">Transcription regulation</keyword>
<reference evidence="6 7" key="1">
    <citation type="submission" date="2020-04" db="EMBL/GenBank/DDBJ databases">
        <authorList>
            <person name="De Canck E."/>
        </authorList>
    </citation>
    <scope>NUCLEOTIDE SEQUENCE [LARGE SCALE GENOMIC DNA]</scope>
    <source>
        <strain evidence="6 7">LMG 26858</strain>
    </source>
</reference>
<evidence type="ECO:0000256" key="3">
    <source>
        <dbReference type="ARBA" id="ARBA00023125"/>
    </source>
</evidence>
<evidence type="ECO:0000256" key="4">
    <source>
        <dbReference type="ARBA" id="ARBA00023163"/>
    </source>
</evidence>
<evidence type="ECO:0000256" key="1">
    <source>
        <dbReference type="ARBA" id="ARBA00009437"/>
    </source>
</evidence>
<organism evidence="6 7">
    <name type="scientific">Achromobacter anxifer</name>
    <dbReference type="NCBI Taxonomy" id="1287737"/>
    <lineage>
        <taxon>Bacteria</taxon>
        <taxon>Pseudomonadati</taxon>
        <taxon>Pseudomonadota</taxon>
        <taxon>Betaproteobacteria</taxon>
        <taxon>Burkholderiales</taxon>
        <taxon>Alcaligenaceae</taxon>
        <taxon>Achromobacter</taxon>
    </lineage>
</organism>
<evidence type="ECO:0000259" key="5">
    <source>
        <dbReference type="PROSITE" id="PS50931"/>
    </source>
</evidence>
<sequence length="321" mass="35389">MMENADANLLKRLRIRHLELLSHLREVSTVHAAAERMHLSQPAVTRMIQEIEEVFGGPLFDRMARGIAANHIGAELIRRSDVLMAGLGAAQEEAAIMRSGGSGLIRIGTFSGASMLPAGIVALRRRMPNLVVQIREFQIDLLIAELLRGELDCIVGALAPDEFNNERLDRLQVNLLASDRLSVVASRTHPLARKKRISWEQLSRQEWILPPRGSLLRRAVIAACLAEGVTPPQPSIECLSTLTVLTFLRLDPNSIGPMREQHALEETRLNKEMVTLDVRPVVTMPPLALIARSGPEAMRLPVKELLDILKGLSSPPKGGID</sequence>
<keyword evidence="4" id="KW-0804">Transcription</keyword>
<keyword evidence="3" id="KW-0238">DNA-binding</keyword>
<evidence type="ECO:0000313" key="7">
    <source>
        <dbReference type="Proteomes" id="UP000494117"/>
    </source>
</evidence>
<dbReference type="InterPro" id="IPR036388">
    <property type="entry name" value="WH-like_DNA-bd_sf"/>
</dbReference>
<dbReference type="InterPro" id="IPR050950">
    <property type="entry name" value="HTH-type_LysR_regulators"/>
</dbReference>
<dbReference type="AlphaFoldDB" id="A0A6S7E3U4"/>
<dbReference type="Pfam" id="PF00126">
    <property type="entry name" value="HTH_1"/>
    <property type="match status" value="1"/>
</dbReference>
<dbReference type="SUPFAM" id="SSF46785">
    <property type="entry name" value="Winged helix' DNA-binding domain"/>
    <property type="match status" value="1"/>
</dbReference>
<name>A0A6S7E3U4_9BURK</name>
<dbReference type="SUPFAM" id="SSF53850">
    <property type="entry name" value="Periplasmic binding protein-like II"/>
    <property type="match status" value="1"/>
</dbReference>
<comment type="similarity">
    <text evidence="1">Belongs to the LysR transcriptional regulatory family.</text>
</comment>
<evidence type="ECO:0000313" key="6">
    <source>
        <dbReference type="EMBL" id="CAB3895249.1"/>
    </source>
</evidence>
<dbReference type="Gene3D" id="1.10.10.10">
    <property type="entry name" value="Winged helix-like DNA-binding domain superfamily/Winged helix DNA-binding domain"/>
    <property type="match status" value="1"/>
</dbReference>
<dbReference type="EMBL" id="CADILG010000032">
    <property type="protein sequence ID" value="CAB3895249.1"/>
    <property type="molecule type" value="Genomic_DNA"/>
</dbReference>
<dbReference type="PRINTS" id="PR00039">
    <property type="entry name" value="HTHLYSR"/>
</dbReference>
<dbReference type="PROSITE" id="PS50931">
    <property type="entry name" value="HTH_LYSR"/>
    <property type="match status" value="1"/>
</dbReference>
<dbReference type="Proteomes" id="UP000494117">
    <property type="component" value="Unassembled WGS sequence"/>
</dbReference>
<keyword evidence="7" id="KW-1185">Reference proteome</keyword>